<accession>A0A538SQE3</accession>
<sequence>MLKPYLFACLLGLAAGGSLAEPAPLNPVLFAFPGAGIAPSSARSAGLALADRWLGDQPFDNPAASPGRQALVSPVLQRVSRQDLRAANRHFDEQTGFFDAGGAWASVPVGRLSLGLYAFQPVRRLEDNAFERGERGAPVEPAVIQTRATSREVRTGLAASLGLGWIRVGAAGEWLHRQERYASVEKSGSPDAGNRSVEFSGDGAAFQAGARLDWRAGQPGALAVGAALRYLPSLALDGDQSATLVSGDTLIHVSARREAGWEGGISARCAASPAFLVIASVGARTPQQWRGLDVTSGDGASWSLGGEYHDVRDPWAVRFGVGGERQSGVPESSAGLVGLGFAWKLEGTSLDLGVMRRSIERASSPTSFEDHLVGSVGFAF</sequence>
<feature type="signal peptide" evidence="1">
    <location>
        <begin position="1"/>
        <end position="20"/>
    </location>
</feature>
<dbReference type="Proteomes" id="UP000320184">
    <property type="component" value="Unassembled WGS sequence"/>
</dbReference>
<keyword evidence="1" id="KW-0732">Signal</keyword>
<feature type="chain" id="PRO_5022161985" evidence="1">
    <location>
        <begin position="21"/>
        <end position="380"/>
    </location>
</feature>
<evidence type="ECO:0000313" key="3">
    <source>
        <dbReference type="Proteomes" id="UP000320184"/>
    </source>
</evidence>
<evidence type="ECO:0000256" key="1">
    <source>
        <dbReference type="SAM" id="SignalP"/>
    </source>
</evidence>
<gene>
    <name evidence="2" type="ORF">E6K73_01135</name>
</gene>
<protein>
    <submittedName>
        <fullName evidence="2">Uncharacterized protein</fullName>
    </submittedName>
</protein>
<reference evidence="2 3" key="1">
    <citation type="journal article" date="2019" name="Nat. Microbiol.">
        <title>Mediterranean grassland soil C-N compound turnover is dependent on rainfall and depth, and is mediated by genomically divergent microorganisms.</title>
        <authorList>
            <person name="Diamond S."/>
            <person name="Andeer P.F."/>
            <person name="Li Z."/>
            <person name="Crits-Christoph A."/>
            <person name="Burstein D."/>
            <person name="Anantharaman K."/>
            <person name="Lane K.R."/>
            <person name="Thomas B.C."/>
            <person name="Pan C."/>
            <person name="Northen T.R."/>
            <person name="Banfield J.F."/>
        </authorList>
    </citation>
    <scope>NUCLEOTIDE SEQUENCE [LARGE SCALE GENOMIC DNA]</scope>
    <source>
        <strain evidence="2">WS_3</strain>
    </source>
</reference>
<dbReference type="EMBL" id="VBOT01000014">
    <property type="protein sequence ID" value="TMQ53589.1"/>
    <property type="molecule type" value="Genomic_DNA"/>
</dbReference>
<evidence type="ECO:0000313" key="2">
    <source>
        <dbReference type="EMBL" id="TMQ53589.1"/>
    </source>
</evidence>
<organism evidence="2 3">
    <name type="scientific">Eiseniibacteriota bacterium</name>
    <dbReference type="NCBI Taxonomy" id="2212470"/>
    <lineage>
        <taxon>Bacteria</taxon>
        <taxon>Candidatus Eiseniibacteriota</taxon>
    </lineage>
</organism>
<proteinExistence type="predicted"/>
<name>A0A538SQE3_UNCEI</name>
<comment type="caution">
    <text evidence="2">The sequence shown here is derived from an EMBL/GenBank/DDBJ whole genome shotgun (WGS) entry which is preliminary data.</text>
</comment>
<dbReference type="AlphaFoldDB" id="A0A538SQE3"/>